<organism evidence="9 10">
    <name type="scientific">Aphanomyces astaci</name>
    <name type="common">Crayfish plague agent</name>
    <dbReference type="NCBI Taxonomy" id="112090"/>
    <lineage>
        <taxon>Eukaryota</taxon>
        <taxon>Sar</taxon>
        <taxon>Stramenopiles</taxon>
        <taxon>Oomycota</taxon>
        <taxon>Saprolegniomycetes</taxon>
        <taxon>Saprolegniales</taxon>
        <taxon>Verrucalvaceae</taxon>
        <taxon>Aphanomyces</taxon>
    </lineage>
</organism>
<reference evidence="9 10" key="1">
    <citation type="submission" date="2018-08" db="EMBL/GenBank/DDBJ databases">
        <title>Aphanomyces genome sequencing and annotation.</title>
        <authorList>
            <person name="Minardi D."/>
            <person name="Oidtmann B."/>
            <person name="Van Der Giezen M."/>
            <person name="Studholme D.J."/>
        </authorList>
    </citation>
    <scope>NUCLEOTIDE SEQUENCE [LARGE SCALE GENOMIC DNA]</scope>
    <source>
        <strain evidence="9 10">Yx</strain>
    </source>
</reference>
<dbReference type="GO" id="GO:0003700">
    <property type="term" value="F:DNA-binding transcription factor activity"/>
    <property type="evidence" value="ECO:0007669"/>
    <property type="project" value="InterPro"/>
</dbReference>
<evidence type="ECO:0000256" key="2">
    <source>
        <dbReference type="ARBA" id="ARBA00023015"/>
    </source>
</evidence>
<comment type="caution">
    <text evidence="9">The sequence shown here is derived from an EMBL/GenBank/DDBJ whole genome shotgun (WGS) entry which is preliminary data.</text>
</comment>
<dbReference type="Pfam" id="PF00447">
    <property type="entry name" value="HSF_DNA-bind"/>
    <property type="match status" value="1"/>
</dbReference>
<feature type="region of interest" description="Disordered" evidence="7">
    <location>
        <begin position="184"/>
        <end position="204"/>
    </location>
</feature>
<dbReference type="PANTHER" id="PTHR10015:SF206">
    <property type="entry name" value="HSF-TYPE DNA-BINDING DOMAIN-CONTAINING PROTEIN"/>
    <property type="match status" value="1"/>
</dbReference>
<name>A0A397BUN0_APHAT</name>
<dbReference type="GO" id="GO:0005634">
    <property type="term" value="C:nucleus"/>
    <property type="evidence" value="ECO:0007669"/>
    <property type="project" value="UniProtKB-SubCell"/>
</dbReference>
<evidence type="ECO:0000256" key="4">
    <source>
        <dbReference type="ARBA" id="ARBA00023163"/>
    </source>
</evidence>
<evidence type="ECO:0000259" key="8">
    <source>
        <dbReference type="SMART" id="SM00415"/>
    </source>
</evidence>
<evidence type="ECO:0000256" key="3">
    <source>
        <dbReference type="ARBA" id="ARBA00023125"/>
    </source>
</evidence>
<dbReference type="InterPro" id="IPR036390">
    <property type="entry name" value="WH_DNA-bd_sf"/>
</dbReference>
<feature type="compositionally biased region" description="Acidic residues" evidence="7">
    <location>
        <begin position="184"/>
        <end position="198"/>
    </location>
</feature>
<keyword evidence="4" id="KW-0804">Transcription</keyword>
<comment type="subcellular location">
    <subcellularLocation>
        <location evidence="1">Nucleus</location>
    </subcellularLocation>
</comment>
<dbReference type="EMBL" id="QUTA01003370">
    <property type="protein sequence ID" value="RHY23853.1"/>
    <property type="molecule type" value="Genomic_DNA"/>
</dbReference>
<dbReference type="AlphaFoldDB" id="A0A397BUN0"/>
<keyword evidence="2" id="KW-0805">Transcription regulation</keyword>
<evidence type="ECO:0000256" key="1">
    <source>
        <dbReference type="ARBA" id="ARBA00004123"/>
    </source>
</evidence>
<dbReference type="Proteomes" id="UP000266239">
    <property type="component" value="Unassembled WGS sequence"/>
</dbReference>
<dbReference type="Gene3D" id="1.10.10.10">
    <property type="entry name" value="Winged helix-like DNA-binding domain superfamily/Winged helix DNA-binding domain"/>
    <property type="match status" value="1"/>
</dbReference>
<proteinExistence type="inferred from homology"/>
<dbReference type="VEuPathDB" id="FungiDB:H257_19078"/>
<dbReference type="InterPro" id="IPR000232">
    <property type="entry name" value="HSF_DNA-bd"/>
</dbReference>
<gene>
    <name evidence="9" type="ORF">DYB25_011825</name>
</gene>
<protein>
    <recommendedName>
        <fullName evidence="8">HSF-type DNA-binding domain-containing protein</fullName>
    </recommendedName>
</protein>
<evidence type="ECO:0000256" key="5">
    <source>
        <dbReference type="ARBA" id="ARBA00023242"/>
    </source>
</evidence>
<evidence type="ECO:0000313" key="9">
    <source>
        <dbReference type="EMBL" id="RHY23853.1"/>
    </source>
</evidence>
<dbReference type="SUPFAM" id="SSF46785">
    <property type="entry name" value="Winged helix' DNA-binding domain"/>
    <property type="match status" value="1"/>
</dbReference>
<keyword evidence="5" id="KW-0539">Nucleus</keyword>
<comment type="similarity">
    <text evidence="6">Belongs to the HSF family.</text>
</comment>
<dbReference type="PRINTS" id="PR00056">
    <property type="entry name" value="HSFDOMAIN"/>
</dbReference>
<sequence length="289" mass="32919">MAAGAISSGFPMKHAVKCKVEAAPLFLQKIYTMFEDSPARIAGWMNKGTTVVIKEPEEFARSILPQYFKHSNFSSFVRQLNFYGFRKFKKDDILIEAHDPTKHWWEFRHDKFVRHLPELMSQIRRKTYSDTAATVHGPADTEVDVLKSQVKSMQSQFDALTSQIESLANVVSELVQSKKRSCLTEDDMDEGQVEDTEDMHEQPREKRIKMEEALPEMIAPPTLTKQHSLMFDQLDDLTFDDALLDPVAWLDGVDFSAPLTCTTPMTPMVQRCANSGPLTFLIALKPQQT</sequence>
<dbReference type="FunFam" id="1.10.10.10:FF:000027">
    <property type="entry name" value="Heat shock transcription factor 1"/>
    <property type="match status" value="1"/>
</dbReference>
<evidence type="ECO:0000313" key="10">
    <source>
        <dbReference type="Proteomes" id="UP000266239"/>
    </source>
</evidence>
<evidence type="ECO:0000256" key="7">
    <source>
        <dbReference type="SAM" id="MobiDB-lite"/>
    </source>
</evidence>
<feature type="domain" description="HSF-type DNA-binding" evidence="8">
    <location>
        <begin position="22"/>
        <end position="126"/>
    </location>
</feature>
<keyword evidence="3" id="KW-0238">DNA-binding</keyword>
<dbReference type="GO" id="GO:0043565">
    <property type="term" value="F:sequence-specific DNA binding"/>
    <property type="evidence" value="ECO:0007669"/>
    <property type="project" value="InterPro"/>
</dbReference>
<accession>A0A397BUN0</accession>
<evidence type="ECO:0000256" key="6">
    <source>
        <dbReference type="RuleBase" id="RU004020"/>
    </source>
</evidence>
<dbReference type="PANTHER" id="PTHR10015">
    <property type="entry name" value="HEAT SHOCK TRANSCRIPTION FACTOR"/>
    <property type="match status" value="1"/>
</dbReference>
<dbReference type="SMART" id="SM00415">
    <property type="entry name" value="HSF"/>
    <property type="match status" value="1"/>
</dbReference>
<dbReference type="InterPro" id="IPR036388">
    <property type="entry name" value="WH-like_DNA-bd_sf"/>
</dbReference>